<dbReference type="GO" id="GO:0000723">
    <property type="term" value="P:telomere maintenance"/>
    <property type="evidence" value="ECO:0007669"/>
    <property type="project" value="InterPro"/>
</dbReference>
<dbReference type="SUPFAM" id="SSF52540">
    <property type="entry name" value="P-loop containing nucleoside triphosphate hydrolases"/>
    <property type="match status" value="2"/>
</dbReference>
<dbReference type="CDD" id="cd18809">
    <property type="entry name" value="SF1_C_RecD"/>
    <property type="match status" value="1"/>
</dbReference>
<dbReference type="SMART" id="SM00382">
    <property type="entry name" value="AAA"/>
    <property type="match status" value="1"/>
</dbReference>
<dbReference type="GO" id="GO:0006281">
    <property type="term" value="P:DNA repair"/>
    <property type="evidence" value="ECO:0007669"/>
    <property type="project" value="InterPro"/>
</dbReference>
<dbReference type="InterPro" id="IPR003593">
    <property type="entry name" value="AAA+_ATPase"/>
</dbReference>
<gene>
    <name evidence="2" type="ORF">B5F75_05870</name>
</gene>
<dbReference type="EMBL" id="NFJD01000004">
    <property type="protein sequence ID" value="OUO56146.1"/>
    <property type="molecule type" value="Genomic_DNA"/>
</dbReference>
<comment type="caution">
    <text evidence="2">The sequence shown here is derived from an EMBL/GenBank/DDBJ whole genome shotgun (WGS) entry which is preliminary data.</text>
</comment>
<dbReference type="InterPro" id="IPR027417">
    <property type="entry name" value="P-loop_NTPase"/>
</dbReference>
<reference evidence="3" key="1">
    <citation type="submission" date="2017-04" db="EMBL/GenBank/DDBJ databases">
        <title>Function of individual gut microbiota members based on whole genome sequencing of pure cultures obtained from chicken caecum.</title>
        <authorList>
            <person name="Medvecky M."/>
            <person name="Cejkova D."/>
            <person name="Polansky O."/>
            <person name="Karasova D."/>
            <person name="Kubasova T."/>
            <person name="Cizek A."/>
            <person name="Rychlik I."/>
        </authorList>
    </citation>
    <scope>NUCLEOTIDE SEQUENCE [LARGE SCALE GENOMIC DNA]</scope>
    <source>
        <strain evidence="3">An273</strain>
    </source>
</reference>
<organism evidence="2 3">
    <name type="scientific">Candidatus Avelusimicrobium gallicola</name>
    <dbReference type="NCBI Taxonomy" id="2562704"/>
    <lineage>
        <taxon>Bacteria</taxon>
        <taxon>Pseudomonadati</taxon>
        <taxon>Elusimicrobiota</taxon>
        <taxon>Elusimicrobia</taxon>
        <taxon>Elusimicrobiales</taxon>
        <taxon>Elusimicrobiaceae</taxon>
        <taxon>Candidatus Avelusimicrobium</taxon>
    </lineage>
</organism>
<dbReference type="AlphaFoldDB" id="A0A1Y4DAS1"/>
<proteinExistence type="predicted"/>
<name>A0A1Y4DAS1_9BACT</name>
<accession>A0A1Y4DAS1</accession>
<evidence type="ECO:0000259" key="1">
    <source>
        <dbReference type="SMART" id="SM00382"/>
    </source>
</evidence>
<dbReference type="InterPro" id="IPR010285">
    <property type="entry name" value="DNA_helicase_pif1-like_DEAD"/>
</dbReference>
<sequence length="473" mass="53815">MQLGNPVKRSKGKRWWRFFSVHYTSGQALNCYNKSMPAGKPDIILTDEFKDALALLEAKPSVKPLIFITGRAGTGKTTLLRYFAEHTAQNTVVLATTGLAAINVHGQTVHSFFRLKPGNLLDKSNLKRLPRKTVDAIDTLIIDEASMLRADLLDAIDYILQLSTHSEEPFGGKKIVLFGDLFQLPPVEEQASGGLFDYFRQLYPSPYFFEAHVLRRLPTEVFELRRIFRQKADPDFARLLNLIREGQVTQPQLDSLLNTRKTFDLPEKFENSIILAPTNREAAWRNVHYLAQLPGEEFTYTATADESFQTKTPPADPVLHLKKGAKIMMLVNDDNWVNGDIGTVYDLGPDFIQVELKGCIYQVEPHVWEDVRYEFNPLLQKLQPKVKGFFKQYPLKLAWAITIHKSQGLTFDSIYLDIGRGAFAPGQTYVALSRCRTLNGVHLKKEISVQDVLCDGRVKQFMDYVRGPHTLRR</sequence>
<dbReference type="Gene3D" id="3.40.50.300">
    <property type="entry name" value="P-loop containing nucleotide triphosphate hydrolases"/>
    <property type="match status" value="2"/>
</dbReference>
<dbReference type="Pfam" id="PF05970">
    <property type="entry name" value="PIF1"/>
    <property type="match status" value="1"/>
</dbReference>
<evidence type="ECO:0000313" key="3">
    <source>
        <dbReference type="Proteomes" id="UP000196368"/>
    </source>
</evidence>
<keyword evidence="3" id="KW-1185">Reference proteome</keyword>
<dbReference type="PANTHER" id="PTHR47642">
    <property type="entry name" value="ATP-DEPENDENT DNA HELICASE"/>
    <property type="match status" value="1"/>
</dbReference>
<dbReference type="GO" id="GO:0003678">
    <property type="term" value="F:DNA helicase activity"/>
    <property type="evidence" value="ECO:0007669"/>
    <property type="project" value="InterPro"/>
</dbReference>
<evidence type="ECO:0000313" key="2">
    <source>
        <dbReference type="EMBL" id="OUO56146.1"/>
    </source>
</evidence>
<dbReference type="InterPro" id="IPR051055">
    <property type="entry name" value="PIF1_helicase"/>
</dbReference>
<dbReference type="Proteomes" id="UP000196368">
    <property type="component" value="Unassembled WGS sequence"/>
</dbReference>
<protein>
    <recommendedName>
        <fullName evidence="1">AAA+ ATPase domain-containing protein</fullName>
    </recommendedName>
</protein>
<feature type="domain" description="AAA+ ATPase" evidence="1">
    <location>
        <begin position="62"/>
        <end position="228"/>
    </location>
</feature>